<feature type="compositionally biased region" description="Polar residues" evidence="1">
    <location>
        <begin position="465"/>
        <end position="492"/>
    </location>
</feature>
<name>A0A336MW56_CULSO</name>
<dbReference type="InterPro" id="IPR000719">
    <property type="entry name" value="Prot_kinase_dom"/>
</dbReference>
<dbReference type="CDD" id="cd14037">
    <property type="entry name" value="STKc_NAK_like"/>
    <property type="match status" value="1"/>
</dbReference>
<feature type="compositionally biased region" description="Polar residues" evidence="1">
    <location>
        <begin position="1128"/>
        <end position="1141"/>
    </location>
</feature>
<dbReference type="PANTHER" id="PTHR47907">
    <property type="entry name" value="PROTEIN KINASE DOMAIN-CONTAINING PROTEIN"/>
    <property type="match status" value="1"/>
</dbReference>
<reference evidence="3" key="1">
    <citation type="submission" date="2018-07" db="EMBL/GenBank/DDBJ databases">
        <authorList>
            <person name="Quirk P.G."/>
            <person name="Krulwich T.A."/>
        </authorList>
    </citation>
    <scope>NUCLEOTIDE SEQUENCE</scope>
</reference>
<feature type="region of interest" description="Disordered" evidence="1">
    <location>
        <begin position="553"/>
        <end position="572"/>
    </location>
</feature>
<sequence>MKKIFKKIEPKNEQVTKDTNNFVGKVFNVGKCNVTVEEILAEGGFSIVFLVKANNGNRYALKRMYVNNDHDLNICKREIQIASNLSGHKNIIGYVDSSITQQNNGVYEVLLLMPYCKTHILGMMNSRIGTGFTEEEVLKIFCDTADAVSRLHHCQTPIIHRDLKVENILLNDVGNYVLCDFGSATGKIWDPQVHGVTVVEEEIQKYTTLSYRAPEMVDLYAGRKITTKADIWALGCLLYKLCFFTLPFGESTLAIQSGNFSIPDNSKYSKGMHQLIRYMLEPDPDRRPNIFQVCEIAFKLAGQENPVRDLHKLPAPSIESLPVPPFEHETKRSSIASQSGSVNKTPKQSVTHAVEVSGTSVAPRQRPKPVAAVNLSLGLPPSPSPRNILSSPIPANATATEQPAPQVEPFKAQFEDNFPQSGLVSDLSHPKPQQPDATDITKASTEKLDNLFQSNYPDPFRDEGTPSSQSVVTGQITSGRSSQKTSLELINTGSSSNDLLGSPSSGSGQLLVAPKSGHRRNVSDTSAFNKTYATETNQFLAPYDLSENTVRNRSENTTPATGAVFPPGSAPQMASSVSSEVIAHTNAGIMANNGVNNTLNNSNNSGNTEPAKKSKWNPFEDPPFDEDVLFGAEFDKIRQEGSHTSDKSLNTPPENLVPVPSVRQQVPIIATTTPDMGALPPVQNIVLEETDPFGAAPFSLPPATVHKIVSKQGAVAVTSGAVSSSSGHRGTSVDNTPRASISSIATVKGVRYQNSSDLWILSPESRNLLKTSDNSEDYVSLIQDPQGISPNYNNINKEANETGDLKVTSSPNFIRMPLEDRNKYEKLHSGNDITSDDSDSEFYPSDVTNTRTIFKQIVSNNIPEKISAVYHKVDKSQIKLPTVKKLRLRQQQHSGAHKDSGQTSEVHSKRQNEKVNTNKTENLSHQKDQRHSDSDDSIGSASDLKADEFADDDVDEGRGGTLKRQPSKMDDCISESVKTCGSSAYHAECESVTTHEDDVSRVVTKVRMKKRDRMTDSTNTIIDSQKEEELIQGDKPLLLDDELDYDSSENTDCTKVKQEHDLFEGNSSDSSHSSNDDVASLDVFALAPFKMPTVLPKRSRQREKVKYRPTAVTIPEDSNLLNFETDESGNNSKFVTSTPKKPTTDFLSMESDKISNNQGKQSFFVTSHSQSQNTPSSATRTLINVDEPLKQSKVEDLFGSEPFRPLQIDEVKTDTLVTVNQAIVIDRITPSKLNTNQIRKEMPVYTNIVPNTNFETPLYTKYINYNQIETLQTQNPDKMFPIADNEFINFREDDSLDDSDETNSEIVIGNDDIGGGKKSKKDKKEKITKLKEKKYKEESSNHNVLSVKLAQKVKSGSGYKKVTSVKPLKPIKMTGVDLAQDAYQSLNNHHKINPSSNSSTITGFSNMSFEDFPSDQEPISTNVRQTTAPAPFEVVRNEKMLAEAEKKFGSLKRRSNPFS</sequence>
<feature type="region of interest" description="Disordered" evidence="1">
    <location>
        <begin position="887"/>
        <end position="971"/>
    </location>
</feature>
<evidence type="ECO:0000256" key="1">
    <source>
        <dbReference type="SAM" id="MobiDB-lite"/>
    </source>
</evidence>
<dbReference type="InterPro" id="IPR011009">
    <property type="entry name" value="Kinase-like_dom_sf"/>
</dbReference>
<evidence type="ECO:0000313" key="3">
    <source>
        <dbReference type="EMBL" id="SSX34476.1"/>
    </source>
</evidence>
<dbReference type="OMA" id="EPVFNPF"/>
<dbReference type="Pfam" id="PF00069">
    <property type="entry name" value="Pkinase"/>
    <property type="match status" value="1"/>
</dbReference>
<feature type="compositionally biased region" description="Low complexity" evidence="1">
    <location>
        <begin position="593"/>
        <end position="608"/>
    </location>
</feature>
<dbReference type="PROSITE" id="PS50011">
    <property type="entry name" value="PROTEIN_KINASE_DOM"/>
    <property type="match status" value="1"/>
</dbReference>
<dbReference type="PANTHER" id="PTHR47907:SF4">
    <property type="entry name" value="BMP-2-INDUCIBLE PROTEIN KINASE ISOFORM X1"/>
    <property type="match status" value="1"/>
</dbReference>
<dbReference type="VEuPathDB" id="VectorBase:CSON008063"/>
<protein>
    <submittedName>
        <fullName evidence="3">CSON008063 protein</fullName>
    </submittedName>
</protein>
<dbReference type="InterPro" id="IPR008271">
    <property type="entry name" value="Ser/Thr_kinase_AS"/>
</dbReference>
<dbReference type="Gene3D" id="1.10.510.10">
    <property type="entry name" value="Transferase(Phosphotransferase) domain 1"/>
    <property type="match status" value="1"/>
</dbReference>
<feature type="compositionally biased region" description="Polar residues" evidence="1">
    <location>
        <begin position="333"/>
        <end position="362"/>
    </location>
</feature>
<dbReference type="SMART" id="SM00220">
    <property type="entry name" value="S_TKc"/>
    <property type="match status" value="1"/>
</dbReference>
<dbReference type="EMBL" id="UFQT01003038">
    <property type="protein sequence ID" value="SSX34476.1"/>
    <property type="molecule type" value="Genomic_DNA"/>
</dbReference>
<feature type="compositionally biased region" description="Basic and acidic residues" evidence="1">
    <location>
        <begin position="922"/>
        <end position="934"/>
    </location>
</feature>
<evidence type="ECO:0000259" key="2">
    <source>
        <dbReference type="PROSITE" id="PS50011"/>
    </source>
</evidence>
<gene>
    <name evidence="3" type="primary">CSON008063</name>
</gene>
<feature type="compositionally biased region" description="Polar residues" evidence="1">
    <location>
        <begin position="1389"/>
        <end position="1408"/>
    </location>
</feature>
<feature type="region of interest" description="Disordered" evidence="1">
    <location>
        <begin position="1389"/>
        <end position="1427"/>
    </location>
</feature>
<feature type="region of interest" description="Disordered" evidence="1">
    <location>
        <begin position="318"/>
        <end position="404"/>
    </location>
</feature>
<feature type="compositionally biased region" description="Basic and acidic residues" evidence="1">
    <location>
        <begin position="896"/>
        <end position="913"/>
    </location>
</feature>
<feature type="compositionally biased region" description="Acidic residues" evidence="1">
    <location>
        <begin position="1294"/>
        <end position="1303"/>
    </location>
</feature>
<dbReference type="GO" id="GO:0004672">
    <property type="term" value="F:protein kinase activity"/>
    <property type="evidence" value="ECO:0007669"/>
    <property type="project" value="InterPro"/>
</dbReference>
<accession>A0A336MW56</accession>
<feature type="region of interest" description="Disordered" evidence="1">
    <location>
        <begin position="1121"/>
        <end position="1145"/>
    </location>
</feature>
<dbReference type="PROSITE" id="PS00108">
    <property type="entry name" value="PROTEIN_KINASE_ST"/>
    <property type="match status" value="1"/>
</dbReference>
<dbReference type="SUPFAM" id="SSF56112">
    <property type="entry name" value="Protein kinase-like (PK-like)"/>
    <property type="match status" value="1"/>
</dbReference>
<feature type="compositionally biased region" description="Low complexity" evidence="1">
    <location>
        <begin position="493"/>
        <end position="511"/>
    </location>
</feature>
<feature type="region of interest" description="Disordered" evidence="1">
    <location>
        <begin position="456"/>
        <end position="527"/>
    </location>
</feature>
<feature type="region of interest" description="Disordered" evidence="1">
    <location>
        <begin position="1293"/>
        <end position="1325"/>
    </location>
</feature>
<dbReference type="GO" id="GO:0005524">
    <property type="term" value="F:ATP binding"/>
    <property type="evidence" value="ECO:0007669"/>
    <property type="project" value="InterPro"/>
</dbReference>
<feature type="region of interest" description="Disordered" evidence="1">
    <location>
        <begin position="593"/>
        <end position="622"/>
    </location>
</feature>
<proteinExistence type="predicted"/>
<feature type="domain" description="Protein kinase" evidence="2">
    <location>
        <begin position="34"/>
        <end position="299"/>
    </location>
</feature>
<organism evidence="3">
    <name type="scientific">Culicoides sonorensis</name>
    <name type="common">Biting midge</name>
    <dbReference type="NCBI Taxonomy" id="179676"/>
    <lineage>
        <taxon>Eukaryota</taxon>
        <taxon>Metazoa</taxon>
        <taxon>Ecdysozoa</taxon>
        <taxon>Arthropoda</taxon>
        <taxon>Hexapoda</taxon>
        <taxon>Insecta</taxon>
        <taxon>Pterygota</taxon>
        <taxon>Neoptera</taxon>
        <taxon>Endopterygota</taxon>
        <taxon>Diptera</taxon>
        <taxon>Nematocera</taxon>
        <taxon>Chironomoidea</taxon>
        <taxon>Ceratopogonidae</taxon>
        <taxon>Ceratopogoninae</taxon>
        <taxon>Culicoides</taxon>
        <taxon>Monoculicoides</taxon>
    </lineage>
</organism>
<dbReference type="InterPro" id="IPR051744">
    <property type="entry name" value="AP2_assoc_SerThr_kinase"/>
</dbReference>
<feature type="compositionally biased region" description="Polar residues" evidence="1">
    <location>
        <begin position="1417"/>
        <end position="1427"/>
    </location>
</feature>